<dbReference type="AlphaFoldDB" id="A0A1I7RPJ3"/>
<protein>
    <submittedName>
        <fullName evidence="3">MABP domain-containing protein</fullName>
    </submittedName>
</protein>
<sequence length="115" mass="12784">MDITNPDEEGSFKPVALPSQRRGTYTRFSAPHPDDDGLVYALTNGGKADRKGMLRYFFAYCRAVNDKNRRNKEDANSVSANWECPRIGYHSVEYLAPHANQSGKAKETVGCAPCL</sequence>
<organism evidence="2 3">
    <name type="scientific">Bursaphelenchus xylophilus</name>
    <name type="common">Pinewood nematode worm</name>
    <name type="synonym">Aphelenchoides xylophilus</name>
    <dbReference type="NCBI Taxonomy" id="6326"/>
    <lineage>
        <taxon>Eukaryota</taxon>
        <taxon>Metazoa</taxon>
        <taxon>Ecdysozoa</taxon>
        <taxon>Nematoda</taxon>
        <taxon>Chromadorea</taxon>
        <taxon>Rhabditida</taxon>
        <taxon>Tylenchina</taxon>
        <taxon>Tylenchomorpha</taxon>
        <taxon>Aphelenchoidea</taxon>
        <taxon>Aphelenchoididae</taxon>
        <taxon>Bursaphelenchus</taxon>
    </lineage>
</organism>
<reference evidence="3" key="1">
    <citation type="submission" date="2016-11" db="UniProtKB">
        <authorList>
            <consortium name="WormBaseParasite"/>
        </authorList>
    </citation>
    <scope>IDENTIFICATION</scope>
</reference>
<evidence type="ECO:0000256" key="1">
    <source>
        <dbReference type="SAM" id="MobiDB-lite"/>
    </source>
</evidence>
<feature type="region of interest" description="Disordered" evidence="1">
    <location>
        <begin position="1"/>
        <end position="31"/>
    </location>
</feature>
<evidence type="ECO:0000313" key="3">
    <source>
        <dbReference type="WBParaSite" id="BXY_0263400.1"/>
    </source>
</evidence>
<accession>A0A1I7RPJ3</accession>
<proteinExistence type="predicted"/>
<name>A0A1I7RPJ3_BURXY</name>
<evidence type="ECO:0000313" key="2">
    <source>
        <dbReference type="Proteomes" id="UP000095284"/>
    </source>
</evidence>
<dbReference type="Proteomes" id="UP000095284">
    <property type="component" value="Unplaced"/>
</dbReference>
<dbReference type="WBParaSite" id="BXY_0263400.1">
    <property type="protein sequence ID" value="BXY_0263400.1"/>
    <property type="gene ID" value="BXY_0263400"/>
</dbReference>